<reference evidence="3 4" key="1">
    <citation type="submission" date="2024-03" db="EMBL/GenBank/DDBJ databases">
        <title>Human intestinal bacterial collection.</title>
        <authorList>
            <person name="Pauvert C."/>
            <person name="Hitch T.C.A."/>
            <person name="Clavel T."/>
        </authorList>
    </citation>
    <scope>NUCLEOTIDE SEQUENCE [LARGE SCALE GENOMIC DNA]</scope>
    <source>
        <strain evidence="3 4">CLA-AA-H81</strain>
    </source>
</reference>
<dbReference type="EMBL" id="JBBMEU010000144">
    <property type="protein sequence ID" value="MEQ2423319.1"/>
    <property type="molecule type" value="Genomic_DNA"/>
</dbReference>
<proteinExistence type="predicted"/>
<accession>A0ABV1CYU9</accession>
<comment type="caution">
    <text evidence="3">The sequence shown here is derived from an EMBL/GenBank/DDBJ whole genome shotgun (WGS) entry which is preliminary data.</text>
</comment>
<evidence type="ECO:0000313" key="3">
    <source>
        <dbReference type="EMBL" id="MEQ2423319.1"/>
    </source>
</evidence>
<sequence>MFAWAENNVDKLLPKSPLATAMNYLLSNRDGLTCYLKDGHCDISNNTAENSIRPFTVGRKNWLFSNSPKGAKASAIVYSLIETAKANDLDPERYLKYLFEKLPNTANFKDAETLDQYLPWATKTQEKCKG</sequence>
<evidence type="ECO:0000259" key="1">
    <source>
        <dbReference type="Pfam" id="PF03050"/>
    </source>
</evidence>
<evidence type="ECO:0000259" key="2">
    <source>
        <dbReference type="Pfam" id="PF13817"/>
    </source>
</evidence>
<dbReference type="PANTHER" id="PTHR33678">
    <property type="entry name" value="BLL1576 PROTEIN"/>
    <property type="match status" value="1"/>
</dbReference>
<feature type="domain" description="Transposase IS66 central" evidence="1">
    <location>
        <begin position="2"/>
        <end position="72"/>
    </location>
</feature>
<dbReference type="InterPro" id="IPR004291">
    <property type="entry name" value="Transposase_IS66_central"/>
</dbReference>
<dbReference type="InterPro" id="IPR052344">
    <property type="entry name" value="Transposase-related"/>
</dbReference>
<protein>
    <submittedName>
        <fullName evidence="3">Transposase</fullName>
    </submittedName>
</protein>
<dbReference type="PANTHER" id="PTHR33678:SF1">
    <property type="entry name" value="BLL1576 PROTEIN"/>
    <property type="match status" value="1"/>
</dbReference>
<dbReference type="InterPro" id="IPR039552">
    <property type="entry name" value="IS66_C"/>
</dbReference>
<evidence type="ECO:0000313" key="4">
    <source>
        <dbReference type="Proteomes" id="UP001433088"/>
    </source>
</evidence>
<dbReference type="Proteomes" id="UP001433088">
    <property type="component" value="Unassembled WGS sequence"/>
</dbReference>
<gene>
    <name evidence="3" type="ORF">WMO23_11365</name>
</gene>
<organism evidence="3 4">
    <name type="scientific">Megasphaera intestinihominis</name>
    <dbReference type="NCBI Taxonomy" id="3133159"/>
    <lineage>
        <taxon>Bacteria</taxon>
        <taxon>Bacillati</taxon>
        <taxon>Bacillota</taxon>
        <taxon>Negativicutes</taxon>
        <taxon>Veillonellales</taxon>
        <taxon>Veillonellaceae</taxon>
        <taxon>Megasphaera</taxon>
    </lineage>
</organism>
<name>A0ABV1CYU9_9FIRM</name>
<dbReference type="Pfam" id="PF03050">
    <property type="entry name" value="DDE_Tnp_IS66"/>
    <property type="match status" value="1"/>
</dbReference>
<keyword evidence="4" id="KW-1185">Reference proteome</keyword>
<dbReference type="Pfam" id="PF13817">
    <property type="entry name" value="DDE_Tnp_IS66_C"/>
    <property type="match status" value="1"/>
</dbReference>
<feature type="domain" description="Transposase IS66 C-terminal" evidence="2">
    <location>
        <begin position="79"/>
        <end position="120"/>
    </location>
</feature>